<reference evidence="2 3" key="2">
    <citation type="submission" date="2019-01" db="EMBL/GenBank/DDBJ databases">
        <title>Tautonia sociabilis, a novel thermotolerant planctomycete of Isosphaeraceae family, isolated from a 4000 m deep subterranean habitat.</title>
        <authorList>
            <person name="Kovaleva O.L."/>
            <person name="Elcheninov A.G."/>
            <person name="Van Heerden E."/>
            <person name="Toshchakov S.V."/>
            <person name="Novikov A."/>
            <person name="Bonch-Osmolovskaya E.A."/>
            <person name="Kublanov I.V."/>
        </authorList>
    </citation>
    <scope>NUCLEOTIDE SEQUENCE [LARGE SCALE GENOMIC DNA]</scope>
    <source>
        <strain evidence="2 3">GM2012</strain>
    </source>
</reference>
<keyword evidence="3" id="KW-1185">Reference proteome</keyword>
<dbReference type="RefSeq" id="WP_126726719.1">
    <property type="nucleotide sequence ID" value="NZ_RYZH01000035.1"/>
</dbReference>
<accession>A0A432MGZ5</accession>
<evidence type="ECO:0000313" key="3">
    <source>
        <dbReference type="Proteomes" id="UP000280296"/>
    </source>
</evidence>
<comment type="caution">
    <text evidence="2">The sequence shown here is derived from an EMBL/GenBank/DDBJ whole genome shotgun (WGS) entry which is preliminary data.</text>
</comment>
<feature type="region of interest" description="Disordered" evidence="1">
    <location>
        <begin position="370"/>
        <end position="389"/>
    </location>
</feature>
<dbReference type="InterPro" id="IPR027839">
    <property type="entry name" value="DUF4432"/>
</dbReference>
<dbReference type="OrthoDB" id="6183686at2"/>
<evidence type="ECO:0000256" key="1">
    <source>
        <dbReference type="SAM" id="MobiDB-lite"/>
    </source>
</evidence>
<feature type="compositionally biased region" description="Basic and acidic residues" evidence="1">
    <location>
        <begin position="370"/>
        <end position="382"/>
    </location>
</feature>
<dbReference type="GO" id="GO:0030246">
    <property type="term" value="F:carbohydrate binding"/>
    <property type="evidence" value="ECO:0007669"/>
    <property type="project" value="InterPro"/>
</dbReference>
<dbReference type="Gene3D" id="2.70.98.10">
    <property type="match status" value="1"/>
</dbReference>
<dbReference type="AlphaFoldDB" id="A0A432MGZ5"/>
<dbReference type="EMBL" id="RYZH01000035">
    <property type="protein sequence ID" value="RUL85928.1"/>
    <property type="molecule type" value="Genomic_DNA"/>
</dbReference>
<proteinExistence type="predicted"/>
<reference evidence="2 3" key="1">
    <citation type="submission" date="2018-12" db="EMBL/GenBank/DDBJ databases">
        <authorList>
            <person name="Toschakov S.V."/>
        </authorList>
    </citation>
    <scope>NUCLEOTIDE SEQUENCE [LARGE SCALE GENOMIC DNA]</scope>
    <source>
        <strain evidence="2 3">GM2012</strain>
    </source>
</reference>
<protein>
    <submittedName>
        <fullName evidence="2">DUF4432 family protein</fullName>
    </submittedName>
</protein>
<name>A0A432MGZ5_9BACT</name>
<organism evidence="2 3">
    <name type="scientific">Tautonia sociabilis</name>
    <dbReference type="NCBI Taxonomy" id="2080755"/>
    <lineage>
        <taxon>Bacteria</taxon>
        <taxon>Pseudomonadati</taxon>
        <taxon>Planctomycetota</taxon>
        <taxon>Planctomycetia</taxon>
        <taxon>Isosphaerales</taxon>
        <taxon>Isosphaeraceae</taxon>
        <taxon>Tautonia</taxon>
    </lineage>
</organism>
<dbReference type="Pfam" id="PF14486">
    <property type="entry name" value="DUF4432"/>
    <property type="match status" value="1"/>
</dbReference>
<sequence>MPILTLTDLAHDLWTDSLALSPANLGLPTDQDWSITKRTLRGGRRDGVDLIRLHNGRLSIDIVPTRGMGLWRGQYRGDRLGWSSPVVDGPIHPGLVNLAGLGGFGWLDGFDELLARCGLEHNGPPVQDGPFSHGLHGRIQNIPAHLVTVQVSETPPFELIVEGQVDEARLFGPRLRMTSRYSTVPGSNRLVVRDEFVNLGDRPARLAALYHWNFGPPFLENGARFVAAARTVVPQTRRAAEGIGQYDTFGPPEPGFAEQVYLLQLIGDGPDGSTPAMLRSASGTKAVVLRIHTSQLPCFTLWKNTMGPNEGYVTGLEPATNYPNPRPFEQRHGRFVELAPGGRHLVEMTLEVLDTPEAVAAVEAEVKALQDRAAPEVSEAPREPFSPAT</sequence>
<gene>
    <name evidence="2" type="ORF">TsocGM_17300</name>
</gene>
<dbReference type="Proteomes" id="UP000280296">
    <property type="component" value="Unassembled WGS sequence"/>
</dbReference>
<evidence type="ECO:0000313" key="2">
    <source>
        <dbReference type="EMBL" id="RUL85928.1"/>
    </source>
</evidence>
<dbReference type="InterPro" id="IPR014718">
    <property type="entry name" value="GH-type_carb-bd"/>
</dbReference>
<dbReference type="CDD" id="cd09023">
    <property type="entry name" value="Aldose_epim_Ec_c4013"/>
    <property type="match status" value="1"/>
</dbReference>